<gene>
    <name evidence="9" type="ORF">C7400_13140</name>
</gene>
<evidence type="ECO:0000256" key="8">
    <source>
        <dbReference type="SAM" id="Phobius"/>
    </source>
</evidence>
<dbReference type="InterPro" id="IPR042217">
    <property type="entry name" value="T4SS_VirB10/TrbI"/>
</dbReference>
<dbReference type="InterPro" id="IPR005498">
    <property type="entry name" value="T4SS_VirB10/TraB/TrbI"/>
</dbReference>
<proteinExistence type="inferred from homology"/>
<keyword evidence="10" id="KW-1185">Reference proteome</keyword>
<evidence type="ECO:0000256" key="2">
    <source>
        <dbReference type="ARBA" id="ARBA00010265"/>
    </source>
</evidence>
<evidence type="ECO:0000256" key="3">
    <source>
        <dbReference type="ARBA" id="ARBA00022475"/>
    </source>
</evidence>
<reference evidence="9 10" key="1">
    <citation type="submission" date="2018-05" db="EMBL/GenBank/DDBJ databases">
        <title>Genomic Encyclopedia of Type Strains, Phase IV (KMG-V): Genome sequencing to study the core and pangenomes of soil and plant-associated prokaryotes.</title>
        <authorList>
            <person name="Whitman W."/>
        </authorList>
    </citation>
    <scope>NUCLEOTIDE SEQUENCE [LARGE SCALE GENOMIC DNA]</scope>
    <source>
        <strain evidence="9 10">SIr-6563</strain>
    </source>
</reference>
<keyword evidence="4 8" id="KW-0812">Transmembrane</keyword>
<evidence type="ECO:0000256" key="7">
    <source>
        <dbReference type="SAM" id="MobiDB-lite"/>
    </source>
</evidence>
<comment type="subcellular location">
    <subcellularLocation>
        <location evidence="1">Cell membrane</location>
        <topology evidence="1">Single-pass membrane protein</topology>
    </subcellularLocation>
</comment>
<dbReference type="RefSeq" id="WP_110329408.1">
    <property type="nucleotide sequence ID" value="NZ_QJJV01000031.1"/>
</dbReference>
<dbReference type="NCBIfam" id="NF038091">
    <property type="entry name" value="T4SS_VirB10"/>
    <property type="match status" value="1"/>
</dbReference>
<evidence type="ECO:0000256" key="5">
    <source>
        <dbReference type="ARBA" id="ARBA00022989"/>
    </source>
</evidence>
<evidence type="ECO:0000313" key="9">
    <source>
        <dbReference type="EMBL" id="PXX07171.1"/>
    </source>
</evidence>
<dbReference type="InterPro" id="IPR047695">
    <property type="entry name" value="T4SS_VirB10/PtlG"/>
</dbReference>
<dbReference type="Proteomes" id="UP000247515">
    <property type="component" value="Unassembled WGS sequence"/>
</dbReference>
<evidence type="ECO:0000313" key="10">
    <source>
        <dbReference type="Proteomes" id="UP000247515"/>
    </source>
</evidence>
<evidence type="ECO:0000256" key="4">
    <source>
        <dbReference type="ARBA" id="ARBA00022692"/>
    </source>
</evidence>
<evidence type="ECO:0000256" key="6">
    <source>
        <dbReference type="ARBA" id="ARBA00023136"/>
    </source>
</evidence>
<name>A0ABX5MFA6_9BURK</name>
<dbReference type="Gene3D" id="2.40.128.260">
    <property type="entry name" value="Type IV secretion system, VirB10/TraB/TrbI"/>
    <property type="match status" value="2"/>
</dbReference>
<keyword evidence="5 8" id="KW-1133">Transmembrane helix</keyword>
<organism evidence="9 10">
    <name type="scientific">Paraburkholderia tropica</name>
    <dbReference type="NCBI Taxonomy" id="92647"/>
    <lineage>
        <taxon>Bacteria</taxon>
        <taxon>Pseudomonadati</taxon>
        <taxon>Pseudomonadota</taxon>
        <taxon>Betaproteobacteria</taxon>
        <taxon>Burkholderiales</taxon>
        <taxon>Burkholderiaceae</taxon>
        <taxon>Paraburkholderia</taxon>
    </lineage>
</organism>
<dbReference type="Pfam" id="PF03743">
    <property type="entry name" value="TrbI"/>
    <property type="match status" value="1"/>
</dbReference>
<feature type="transmembrane region" description="Helical" evidence="8">
    <location>
        <begin position="50"/>
        <end position="75"/>
    </location>
</feature>
<sequence length="409" mass="41974">MNDDTERNVIEPDDSAGQQPARNPNGGAVPMSADRGMPALGQYRSTRPRAWWLTPIAIVLVVGAGAVWTVHGFLARHDAEAKARRDSVADTSTQGRTFKDAPASAVIAASVPVPASAVVVRPVPASGVAAAPVSTPHTAAPRSYYDAPLLATGGGQETAAGLPGVLEAGSVAGAASSVAAAVSGSVAAPGVSQAGGALAQALTPTATPRVRAAMLGNRSLILAQGAKIDCVGDTAFDSTEAGISTCTVTKNVYSDDGHVLLIERGSQINSEYRSNLAPGQKRIFVLSARIKTPNGVTVEIDSPAADALGRMGVDGYVNNHWGQRIGAAMLLGITQDAIGYLATRGGNSNGSVVFENTQQQGNDMATRVLDSTINIPPTLTQNQGAEFTIVIARDLDFGSVYMLQPEGAR</sequence>
<accession>A0ABX5MFA6</accession>
<comment type="caution">
    <text evidence="9">The sequence shown here is derived from an EMBL/GenBank/DDBJ whole genome shotgun (WGS) entry which is preliminary data.</text>
</comment>
<keyword evidence="6 8" id="KW-0472">Membrane</keyword>
<keyword evidence="3" id="KW-1003">Cell membrane</keyword>
<dbReference type="CDD" id="cd16429">
    <property type="entry name" value="VirB10"/>
    <property type="match status" value="1"/>
</dbReference>
<feature type="region of interest" description="Disordered" evidence="7">
    <location>
        <begin position="1"/>
        <end position="34"/>
    </location>
</feature>
<comment type="similarity">
    <text evidence="2">Belongs to the TrbI/VirB10 family.</text>
</comment>
<protein>
    <submittedName>
        <fullName evidence="9">Type IV secretion system protein VirB10</fullName>
    </submittedName>
</protein>
<dbReference type="EMBL" id="QJJV01000031">
    <property type="protein sequence ID" value="PXX07171.1"/>
    <property type="molecule type" value="Genomic_DNA"/>
</dbReference>
<feature type="compositionally biased region" description="Basic and acidic residues" evidence="7">
    <location>
        <begin position="1"/>
        <end position="10"/>
    </location>
</feature>
<evidence type="ECO:0000256" key="1">
    <source>
        <dbReference type="ARBA" id="ARBA00004162"/>
    </source>
</evidence>